<keyword evidence="5" id="KW-1185">Reference proteome</keyword>
<gene>
    <name evidence="4" type="ORF">E1301_Tti014937</name>
</gene>
<dbReference type="PANTHER" id="PTHR23248">
    <property type="entry name" value="PHOSPHOLIPID SCRAMBLASE-RELATED"/>
    <property type="match status" value="1"/>
</dbReference>
<comment type="function">
    <text evidence="2">May mediate accelerated ATP-independent bidirectional transbilayer migration of phospholipids upon binding calcium ions that results in a loss of phospholipid asymmetry in the plasma membrane.</text>
</comment>
<name>A0A5A9P4T9_9TELE</name>
<protein>
    <recommendedName>
        <fullName evidence="2">Phospholipid scramblase</fullName>
    </recommendedName>
</protein>
<dbReference type="SUPFAM" id="SSF54518">
    <property type="entry name" value="Tubby C-terminal domain-like"/>
    <property type="match status" value="1"/>
</dbReference>
<evidence type="ECO:0000313" key="5">
    <source>
        <dbReference type="Proteomes" id="UP000324632"/>
    </source>
</evidence>
<feature type="signal peptide" evidence="3">
    <location>
        <begin position="1"/>
        <end position="24"/>
    </location>
</feature>
<dbReference type="GO" id="GO:0017128">
    <property type="term" value="F:phospholipid scramblase activity"/>
    <property type="evidence" value="ECO:0007669"/>
    <property type="project" value="InterPro"/>
</dbReference>
<evidence type="ECO:0000256" key="3">
    <source>
        <dbReference type="SAM" id="SignalP"/>
    </source>
</evidence>
<dbReference type="GO" id="GO:0005886">
    <property type="term" value="C:plasma membrane"/>
    <property type="evidence" value="ECO:0007669"/>
    <property type="project" value="TreeGrafter"/>
</dbReference>
<keyword evidence="2" id="KW-0564">Palmitate</keyword>
<dbReference type="AlphaFoldDB" id="A0A5A9P4T9"/>
<keyword evidence="2" id="KW-0449">Lipoprotein</keyword>
<dbReference type="EMBL" id="SOYY01000009">
    <property type="protein sequence ID" value="KAA0716940.1"/>
    <property type="molecule type" value="Genomic_DNA"/>
</dbReference>
<comment type="similarity">
    <text evidence="1 2">Belongs to the phospholipid scramblase family.</text>
</comment>
<comment type="caution">
    <text evidence="4">The sequence shown here is derived from an EMBL/GenBank/DDBJ whole genome shotgun (WGS) entry which is preliminary data.</text>
</comment>
<comment type="cofactor">
    <cofactor evidence="2">
        <name>Ca(2+)</name>
        <dbReference type="ChEBI" id="CHEBI:29108"/>
    </cofactor>
</comment>
<proteinExistence type="inferred from homology"/>
<evidence type="ECO:0000256" key="1">
    <source>
        <dbReference type="ARBA" id="ARBA00005350"/>
    </source>
</evidence>
<accession>A0A5A9P4T9</accession>
<feature type="chain" id="PRO_5022671911" description="Phospholipid scramblase" evidence="3">
    <location>
        <begin position="25"/>
        <end position="290"/>
    </location>
</feature>
<dbReference type="InterPro" id="IPR005552">
    <property type="entry name" value="Scramblase"/>
</dbReference>
<dbReference type="Pfam" id="PF03803">
    <property type="entry name" value="Scramblase"/>
    <property type="match status" value="1"/>
</dbReference>
<evidence type="ECO:0000313" key="4">
    <source>
        <dbReference type="EMBL" id="KAA0716940.1"/>
    </source>
</evidence>
<dbReference type="InterPro" id="IPR025659">
    <property type="entry name" value="Tubby-like_C"/>
</dbReference>
<reference evidence="4 5" key="1">
    <citation type="journal article" date="2019" name="Mol. Ecol. Resour.">
        <title>Chromosome-level genome assembly of Triplophysa tibetana, a fish adapted to the harsh high-altitude environment of the Tibetan Plateau.</title>
        <authorList>
            <person name="Yang X."/>
            <person name="Liu H."/>
            <person name="Ma Z."/>
            <person name="Zou Y."/>
            <person name="Zou M."/>
            <person name="Mao Y."/>
            <person name="Li X."/>
            <person name="Wang H."/>
            <person name="Chen T."/>
            <person name="Wang W."/>
            <person name="Yang R."/>
        </authorList>
    </citation>
    <scope>NUCLEOTIDE SEQUENCE [LARGE SCALE GENOMIC DNA]</scope>
    <source>
        <strain evidence="4">TTIB1903HZAU</strain>
        <tissue evidence="4">Muscle</tissue>
    </source>
</reference>
<keyword evidence="2" id="KW-0106">Calcium</keyword>
<organism evidence="4 5">
    <name type="scientific">Triplophysa tibetana</name>
    <dbReference type="NCBI Taxonomy" id="1572043"/>
    <lineage>
        <taxon>Eukaryota</taxon>
        <taxon>Metazoa</taxon>
        <taxon>Chordata</taxon>
        <taxon>Craniata</taxon>
        <taxon>Vertebrata</taxon>
        <taxon>Euteleostomi</taxon>
        <taxon>Actinopterygii</taxon>
        <taxon>Neopterygii</taxon>
        <taxon>Teleostei</taxon>
        <taxon>Ostariophysi</taxon>
        <taxon>Cypriniformes</taxon>
        <taxon>Nemacheilidae</taxon>
        <taxon>Triplophysa</taxon>
    </lineage>
</organism>
<evidence type="ECO:0000256" key="2">
    <source>
        <dbReference type="RuleBase" id="RU363116"/>
    </source>
</evidence>
<keyword evidence="3" id="KW-0732">Signal</keyword>
<dbReference type="Proteomes" id="UP000324632">
    <property type="component" value="Chromosome 9"/>
</dbReference>
<dbReference type="PANTHER" id="PTHR23248:SF57">
    <property type="entry name" value="PHOSPHOLIPID SCRAMBLASE"/>
    <property type="match status" value="1"/>
</dbReference>
<sequence length="290" mass="33129">MSKGWKKVWHVVCTLFFPIHMIECRCVKSYKAVFFIVLFRGDQVLSERFPDLIKFIMSEPSYNPGVVPPGLEYLTQIDQILVHQKIELLEAIIGFETNNQYEIKNSMGQQIYHAKELNDCCTRNFCGPLRNFELKISDNMDQEVIHLVRPFRCTSCCCPCCLQEMEVQAPPGNTIGYISQDWHMFKPKFSIYDMSKTKVLSIEGPLCAISCCGDVDFEIHGKDGDPVGRISKQWSGLIREGLTDSDNFGINFPMDLDVRIKAVLMGACFLIDYMFFESTGDSKQRCSVFG</sequence>